<dbReference type="InterPro" id="IPR036736">
    <property type="entry name" value="ACP-like_sf"/>
</dbReference>
<dbReference type="InterPro" id="IPR020841">
    <property type="entry name" value="PKS_Beta-ketoAc_synthase_dom"/>
</dbReference>
<name>A0AAE0XE13_9PEZI</name>
<evidence type="ECO:0000256" key="3">
    <source>
        <dbReference type="ARBA" id="ARBA00022679"/>
    </source>
</evidence>
<dbReference type="EMBL" id="JAULSO010000002">
    <property type="protein sequence ID" value="KAK3690569.1"/>
    <property type="molecule type" value="Genomic_DNA"/>
</dbReference>
<dbReference type="InterPro" id="IPR016036">
    <property type="entry name" value="Malonyl_transacylase_ACP-bd"/>
</dbReference>
<dbReference type="InterPro" id="IPR049551">
    <property type="entry name" value="PKS_DH_C"/>
</dbReference>
<dbReference type="InterPro" id="IPR018201">
    <property type="entry name" value="Ketoacyl_synth_AS"/>
</dbReference>
<dbReference type="PROSITE" id="PS50075">
    <property type="entry name" value="CARRIER"/>
    <property type="match status" value="2"/>
</dbReference>
<reference evidence="10" key="2">
    <citation type="submission" date="2023-06" db="EMBL/GenBank/DDBJ databases">
        <authorList>
            <consortium name="Lawrence Berkeley National Laboratory"/>
            <person name="Haridas S."/>
            <person name="Hensen N."/>
            <person name="Bonometti L."/>
            <person name="Westerberg I."/>
            <person name="Brannstrom I.O."/>
            <person name="Guillou S."/>
            <person name="Cros-Aarteil S."/>
            <person name="Calhoun S."/>
            <person name="Kuo A."/>
            <person name="Mondo S."/>
            <person name="Pangilinan J."/>
            <person name="Riley R."/>
            <person name="Labutti K."/>
            <person name="Andreopoulos B."/>
            <person name="Lipzen A."/>
            <person name="Chen C."/>
            <person name="Yanf M."/>
            <person name="Daum C."/>
            <person name="Ng V."/>
            <person name="Clum A."/>
            <person name="Steindorff A."/>
            <person name="Ohm R."/>
            <person name="Martin F."/>
            <person name="Silar P."/>
            <person name="Natvig D."/>
            <person name="Lalanne C."/>
            <person name="Gautier V."/>
            <person name="Ament-Velasquez S.L."/>
            <person name="Kruys A."/>
            <person name="Hutchinson M.I."/>
            <person name="Powell A.J."/>
            <person name="Barry K."/>
            <person name="Miller A.N."/>
            <person name="Grigoriev I.V."/>
            <person name="Debuchy R."/>
            <person name="Gladieux P."/>
            <person name="Thoren M.H."/>
            <person name="Johannesson H."/>
        </authorList>
    </citation>
    <scope>NUCLEOTIDE SEQUENCE</scope>
    <source>
        <strain evidence="10">CBS 314.62</strain>
    </source>
</reference>
<dbReference type="Gene3D" id="3.40.366.10">
    <property type="entry name" value="Malonyl-Coenzyme A Acyl Carrier Protein, domain 2"/>
    <property type="match status" value="1"/>
</dbReference>
<dbReference type="SMART" id="SM00823">
    <property type="entry name" value="PKS_PP"/>
    <property type="match status" value="2"/>
</dbReference>
<dbReference type="CDD" id="cd00833">
    <property type="entry name" value="PKS"/>
    <property type="match status" value="1"/>
</dbReference>
<dbReference type="PANTHER" id="PTHR43775:SF40">
    <property type="entry name" value="NORSOLORINIC ACID SYNTHASE STCA"/>
    <property type="match status" value="1"/>
</dbReference>
<dbReference type="GO" id="GO:0006633">
    <property type="term" value="P:fatty acid biosynthetic process"/>
    <property type="evidence" value="ECO:0007669"/>
    <property type="project" value="InterPro"/>
</dbReference>
<protein>
    <submittedName>
        <fullName evidence="10">Beta-ketoacyl synthase</fullName>
    </submittedName>
</protein>
<feature type="region of interest" description="Disordered" evidence="6">
    <location>
        <begin position="1858"/>
        <end position="1882"/>
    </location>
</feature>
<feature type="region of interest" description="Disordered" evidence="6">
    <location>
        <begin position="1734"/>
        <end position="1766"/>
    </location>
</feature>
<dbReference type="InterPro" id="IPR014030">
    <property type="entry name" value="Ketoacyl_synth_N"/>
</dbReference>
<dbReference type="InterPro" id="IPR032088">
    <property type="entry name" value="SAT"/>
</dbReference>
<dbReference type="Pfam" id="PF07993">
    <property type="entry name" value="NAD_binding_4"/>
    <property type="match status" value="1"/>
</dbReference>
<dbReference type="InterPro" id="IPR030918">
    <property type="entry name" value="PT_fungal_PKS"/>
</dbReference>
<keyword evidence="1" id="KW-0596">Phosphopantetheine</keyword>
<evidence type="ECO:0000256" key="2">
    <source>
        <dbReference type="ARBA" id="ARBA00022553"/>
    </source>
</evidence>
<feature type="domain" description="Carrier" evidence="7">
    <location>
        <begin position="1777"/>
        <end position="1855"/>
    </location>
</feature>
<dbReference type="InterPro" id="IPR020806">
    <property type="entry name" value="PKS_PP-bd"/>
</dbReference>
<evidence type="ECO:0000259" key="9">
    <source>
        <dbReference type="PROSITE" id="PS52019"/>
    </source>
</evidence>
<dbReference type="NCBIfam" id="TIGR04532">
    <property type="entry name" value="PT_fungal_PKS"/>
    <property type="match status" value="1"/>
</dbReference>
<dbReference type="PROSITE" id="PS52019">
    <property type="entry name" value="PKS_MFAS_DH"/>
    <property type="match status" value="1"/>
</dbReference>
<keyword evidence="2" id="KW-0597">Phosphoprotein</keyword>
<sequence>MTDQLKLCIFGDQTCDLRSHWKELFQVRDNPAVEDFLVKAYNAVRNEIYNLPVEARNAIPRFTSLNDLILSNQTGARRCLAIDTATSCIYELATFISQADDWYHGGGELMALGLCLGGLASAAVCTSKTTISLIPRAVDAVVAAFRTGFQATETAKNFVPWASQEEFEGNWSILLLGPTASEALAKYCERTALPLTARPYISAYSSNTITVSGSPSALARLVESEELKGIRSKKLPVYGPLHAPHLYTDANIDEIVKGLGSTSTDERAEHLTFLSSTGVMVKGPDFASLLRAAVDAIVAQPMRFPELLDQLQTHITAVNPKSVDMLPIATTVDRMVHNTFKNTPLASLLSSPPPPATQQTETSPPNPKTPKLAIIGMAGRFPGGANSTEAFWDILHEGLDVHKSVPPRRWDPDTHVDLTGKKKNTGAVPWGCWIDDAGHFDARFFSISPREAPQIDPAQRLALMTVQEAIEMSGIVADTTPSTRPDRVGVFYGVTANDWAETNSTQDIDTYLIPGGNRAFIPGRINYFYKFSGPSYAVDTACSSALSAIHIACNSLWRGDIDTAIAGGTNIMTNPDPHAGLDRGHFLSRTGNCKTFDDGADGYCRGEGVGTVIIKRLDDAIADNDPILAVILDTYTNHSSESESITRPHAGAQRAIFGKLMNQGVVDPYSVSYIEMHGTGTQVGDATEMSSVLSSFAPPLSEVPRARTKDEALFLGSAKANIGHGEASSGSSALIKVLLMMQKNIIPPNCGIKTKLNRKFPTDLADRNVHIPLKPAEWKRSADPLKPRRALVNNFGAAGGNTAILLEDAPLKPECTEVDPRSVHLVAVSAKSAASIQGNLKSLLKYLKENPDVSLGKLSYTTTARRSHHQHRVMLSGSRVEELCTQIETALQNNAGATRPKTAPKYVFTFTGQGAQFPGMGKELYAHIVVFRKEMNRLDQVCQSLGFPSMLPVIQANEEEDMNVFSPAAVQLASICMQIALGKVWETWGIIPTAVVGHSLGEYAALNYAGVLSDADTLFLVGKRAEFLQSKCTRDTHAMLVVRGSVDEITAALGDVKDSVEFACINSAVETVLAGTNEAIAAATAVLTDAGRKSTLLKVPYAFHSSQLDPMLSDLEQAARSVSYSKPKLPVLCPLDGSIVQDVGVFGPEYLVRHSRQPVNMISALLAGRAAKFFGDSTMAIEIGPHPAMGGMVRAVLGSQVPTLASSQRGRSAWSVLATTLKQMYTAGATITWMEYHAGFKASHEVLSLPTYSWEYKDFWIDYRNDWSLRKGDPAIIQVVGGGGGPRLESTTIHRVVEETETAGKVHMVVEADIARPDLSPIVQGHEVDGIPLCTPSVYAEIALSLGTYFLQRYRPGHAKNVVDVTNMEIFKAMILRAGSTKQLMQAHSEVDWSSDSAVIKFMSFDSKQKLQLHSQCKVIFKDASLRETLQKEVPKTKQKLQKLRDGVTTGEVSRYTGAMCYRAIRPLARFHPDFKAGGEVLLNSNTLEAGSRLTFGTVKNTGSFHTHPGVIDALTQACGFIMNCNDHADPDGDVFMNHGWGSLQIYEPINHRDEYTTYTRMVEGKDDLWYGDIAVLDSKDRVVAWFGHNVIQKVQRRVLSVILSIESGVKSQKQAPAAKPTPAGSAVAHGKSAPKAPVAKKVAAPAPAPAVAKKTQPASSKAQSAIVTKALAIVAEESGLSVADLTDNTVFADIGIDSLLGLTIAARFKEELDQEVDFIEYATVGELKAFFGQGSSAPEESAPEETSTSEVSPPPRSTPSIPKPVVVTSSRSQSVEVTKALEILALQIIAEESGVALEDLTDDTVFADAGVDSLLSLVIVSRFRDELELDIKHESLFLECPTVGILRTALLGDESSNQVPVAEEKANGEAPPQKKHSRTPAETAALAAREKAVDAMVAKYTAGYAGPGPTVASAPAPKDDEKVVVVTGASGSLGSHVVYHLAQLPDVKTVICLNRTNREEPVKRQIKAMRDKGIRFPEALKHKLVVLQTDTSKPLLGLAPDLYERVARTATHLVHSAWPMSGKRAFDGFESQFQVMQNLIQLACDVVSQRPASFKFSFLQVSSIGVVGLYRKEEGTAKQVFVPEERFGIDCILNNGYGDAKWGCERMLDETLHKSPDRFRPMVVRLGQIAGSKTSGYWNPMEHFGFVMKSSQTLGALPDVPGSLYWTPVNDMADTLIDLVLSDQTPHRFYHLENPKSRDWKEVNAILADAIGIKEMIPFDEWVKRVAAAPQRGNPAATLMEFLDDNYLRMSYGGLVLDAKNTLEHSKSLRAVQPVSEEVIRKYIHIWKEIGFLNKD</sequence>
<evidence type="ECO:0000313" key="11">
    <source>
        <dbReference type="Proteomes" id="UP001270362"/>
    </source>
</evidence>
<dbReference type="InterPro" id="IPR049900">
    <property type="entry name" value="PKS_mFAS_DH"/>
</dbReference>
<dbReference type="SUPFAM" id="SSF55048">
    <property type="entry name" value="Probable ACP-binding domain of malonyl-CoA ACP transacylase"/>
    <property type="match status" value="1"/>
</dbReference>
<dbReference type="InterPro" id="IPR014031">
    <property type="entry name" value="Ketoacyl_synth_C"/>
</dbReference>
<evidence type="ECO:0000259" key="8">
    <source>
        <dbReference type="PROSITE" id="PS52004"/>
    </source>
</evidence>
<dbReference type="Gene3D" id="3.40.47.10">
    <property type="match status" value="1"/>
</dbReference>
<dbReference type="InterPro" id="IPR006162">
    <property type="entry name" value="Ppantetheine_attach_site"/>
</dbReference>
<evidence type="ECO:0000256" key="5">
    <source>
        <dbReference type="PROSITE-ProRule" id="PRU01363"/>
    </source>
</evidence>
<gene>
    <name evidence="10" type="ORF">B0T22DRAFT_378145</name>
</gene>
<dbReference type="InterPro" id="IPR016039">
    <property type="entry name" value="Thiolase-like"/>
</dbReference>
<dbReference type="Pfam" id="PF22621">
    <property type="entry name" value="CurL-like_PKS_C"/>
    <property type="match status" value="1"/>
</dbReference>
<dbReference type="InterPro" id="IPR042104">
    <property type="entry name" value="PKS_dehydratase_sf"/>
</dbReference>
<dbReference type="Pfam" id="PF00698">
    <property type="entry name" value="Acyl_transf_1"/>
    <property type="match status" value="1"/>
</dbReference>
<dbReference type="SMART" id="SM00825">
    <property type="entry name" value="PKS_KS"/>
    <property type="match status" value="1"/>
</dbReference>
<dbReference type="InterPro" id="IPR050091">
    <property type="entry name" value="PKS_NRPS_Biosynth_Enz"/>
</dbReference>
<dbReference type="GO" id="GO:0004312">
    <property type="term" value="F:fatty acid synthase activity"/>
    <property type="evidence" value="ECO:0007669"/>
    <property type="project" value="TreeGrafter"/>
</dbReference>
<dbReference type="Gene3D" id="1.10.1200.10">
    <property type="entry name" value="ACP-like"/>
    <property type="match status" value="2"/>
</dbReference>
<feature type="region of interest" description="C-terminal hotdog fold" evidence="5">
    <location>
        <begin position="1453"/>
        <end position="1601"/>
    </location>
</feature>
<dbReference type="InterPro" id="IPR013120">
    <property type="entry name" value="FAR_NAD-bd"/>
</dbReference>
<comment type="caution">
    <text evidence="10">The sequence shown here is derived from an EMBL/GenBank/DDBJ whole genome shotgun (WGS) entry which is preliminary data.</text>
</comment>
<evidence type="ECO:0000259" key="7">
    <source>
        <dbReference type="PROSITE" id="PS50075"/>
    </source>
</evidence>
<dbReference type="PANTHER" id="PTHR43775">
    <property type="entry name" value="FATTY ACID SYNTHASE"/>
    <property type="match status" value="1"/>
</dbReference>
<dbReference type="Pfam" id="PF16073">
    <property type="entry name" value="SAT"/>
    <property type="match status" value="1"/>
</dbReference>
<dbReference type="Pfam" id="PF14765">
    <property type="entry name" value="PS-DH"/>
    <property type="match status" value="1"/>
</dbReference>
<dbReference type="GO" id="GO:0031177">
    <property type="term" value="F:phosphopantetheine binding"/>
    <property type="evidence" value="ECO:0007669"/>
    <property type="project" value="InterPro"/>
</dbReference>
<evidence type="ECO:0000256" key="6">
    <source>
        <dbReference type="SAM" id="MobiDB-lite"/>
    </source>
</evidence>
<dbReference type="InterPro" id="IPR014043">
    <property type="entry name" value="Acyl_transferase_dom"/>
</dbReference>
<feature type="domain" description="Ketosynthase family 3 (KS3)" evidence="8">
    <location>
        <begin position="369"/>
        <end position="808"/>
    </location>
</feature>
<dbReference type="SUPFAM" id="SSF47336">
    <property type="entry name" value="ACP-like"/>
    <property type="match status" value="2"/>
</dbReference>
<dbReference type="GO" id="GO:0004315">
    <property type="term" value="F:3-oxoacyl-[acyl-carrier-protein] synthase activity"/>
    <property type="evidence" value="ECO:0007669"/>
    <property type="project" value="InterPro"/>
</dbReference>
<dbReference type="PROSITE" id="PS00606">
    <property type="entry name" value="KS3_1"/>
    <property type="match status" value="1"/>
</dbReference>
<evidence type="ECO:0000256" key="1">
    <source>
        <dbReference type="ARBA" id="ARBA00022450"/>
    </source>
</evidence>
<dbReference type="Gene3D" id="3.40.50.720">
    <property type="entry name" value="NAD(P)-binding Rossmann-like Domain"/>
    <property type="match status" value="1"/>
</dbReference>
<organism evidence="10 11">
    <name type="scientific">Podospora appendiculata</name>
    <dbReference type="NCBI Taxonomy" id="314037"/>
    <lineage>
        <taxon>Eukaryota</taxon>
        <taxon>Fungi</taxon>
        <taxon>Dikarya</taxon>
        <taxon>Ascomycota</taxon>
        <taxon>Pezizomycotina</taxon>
        <taxon>Sordariomycetes</taxon>
        <taxon>Sordariomycetidae</taxon>
        <taxon>Sordariales</taxon>
        <taxon>Podosporaceae</taxon>
        <taxon>Podospora</taxon>
    </lineage>
</organism>
<dbReference type="InterPro" id="IPR016035">
    <property type="entry name" value="Acyl_Trfase/lysoPLipase"/>
</dbReference>
<feature type="active site" description="Proton acceptor; for dehydratase activity" evidence="5">
    <location>
        <position position="1326"/>
    </location>
</feature>
<dbReference type="FunFam" id="1.10.1200.10:FF:000011">
    <property type="entry name" value="Sterigmatocystin biosynthesis polyketide synthase"/>
    <property type="match status" value="1"/>
</dbReference>
<keyword evidence="4" id="KW-0012">Acyltransferase</keyword>
<accession>A0AAE0XE13</accession>
<keyword evidence="3" id="KW-0808">Transferase</keyword>
<feature type="compositionally biased region" description="Low complexity" evidence="6">
    <location>
        <begin position="1736"/>
        <end position="1752"/>
    </location>
</feature>
<proteinExistence type="predicted"/>
<dbReference type="SUPFAM" id="SSF52151">
    <property type="entry name" value="FabD/lysophospholipase-like"/>
    <property type="match status" value="1"/>
</dbReference>
<keyword evidence="11" id="KW-1185">Reference proteome</keyword>
<feature type="domain" description="PKS/mFAS DH" evidence="9">
    <location>
        <begin position="1294"/>
        <end position="1601"/>
    </location>
</feature>
<feature type="domain" description="Carrier" evidence="7">
    <location>
        <begin position="1662"/>
        <end position="1739"/>
    </location>
</feature>
<dbReference type="SUPFAM" id="SSF51735">
    <property type="entry name" value="NAD(P)-binding Rossmann-fold domains"/>
    <property type="match status" value="1"/>
</dbReference>
<feature type="region of interest" description="N-terminal hotdog fold" evidence="5">
    <location>
        <begin position="1294"/>
        <end position="1426"/>
    </location>
</feature>
<dbReference type="GO" id="GO:0044550">
    <property type="term" value="P:secondary metabolite biosynthetic process"/>
    <property type="evidence" value="ECO:0007669"/>
    <property type="project" value="TreeGrafter"/>
</dbReference>
<evidence type="ECO:0000256" key="4">
    <source>
        <dbReference type="ARBA" id="ARBA00023315"/>
    </source>
</evidence>
<dbReference type="Proteomes" id="UP001270362">
    <property type="component" value="Unassembled WGS sequence"/>
</dbReference>
<dbReference type="Pfam" id="PF02801">
    <property type="entry name" value="Ketoacyl-synt_C"/>
    <property type="match status" value="1"/>
</dbReference>
<dbReference type="Pfam" id="PF00109">
    <property type="entry name" value="ketoacyl-synt"/>
    <property type="match status" value="1"/>
</dbReference>
<dbReference type="SUPFAM" id="SSF53901">
    <property type="entry name" value="Thiolase-like"/>
    <property type="match status" value="1"/>
</dbReference>
<dbReference type="Gene3D" id="3.30.70.3290">
    <property type="match status" value="1"/>
</dbReference>
<dbReference type="InterPro" id="IPR001227">
    <property type="entry name" value="Ac_transferase_dom_sf"/>
</dbReference>
<dbReference type="PROSITE" id="PS00012">
    <property type="entry name" value="PHOSPHOPANTETHEINE"/>
    <property type="match status" value="1"/>
</dbReference>
<dbReference type="Gene3D" id="3.10.129.110">
    <property type="entry name" value="Polyketide synthase dehydratase"/>
    <property type="match status" value="1"/>
</dbReference>
<dbReference type="SMART" id="SM00827">
    <property type="entry name" value="PKS_AT"/>
    <property type="match status" value="1"/>
</dbReference>
<feature type="region of interest" description="Disordered" evidence="6">
    <location>
        <begin position="344"/>
        <end position="370"/>
    </location>
</feature>
<dbReference type="InterPro" id="IPR009081">
    <property type="entry name" value="PP-bd_ACP"/>
</dbReference>
<evidence type="ECO:0000313" key="10">
    <source>
        <dbReference type="EMBL" id="KAK3690569.1"/>
    </source>
</evidence>
<reference evidence="10" key="1">
    <citation type="journal article" date="2023" name="Mol. Phylogenet. Evol.">
        <title>Genome-scale phylogeny and comparative genomics of the fungal order Sordariales.</title>
        <authorList>
            <person name="Hensen N."/>
            <person name="Bonometti L."/>
            <person name="Westerberg I."/>
            <person name="Brannstrom I.O."/>
            <person name="Guillou S."/>
            <person name="Cros-Aarteil S."/>
            <person name="Calhoun S."/>
            <person name="Haridas S."/>
            <person name="Kuo A."/>
            <person name="Mondo S."/>
            <person name="Pangilinan J."/>
            <person name="Riley R."/>
            <person name="LaButti K."/>
            <person name="Andreopoulos B."/>
            <person name="Lipzen A."/>
            <person name="Chen C."/>
            <person name="Yan M."/>
            <person name="Daum C."/>
            <person name="Ng V."/>
            <person name="Clum A."/>
            <person name="Steindorff A."/>
            <person name="Ohm R.A."/>
            <person name="Martin F."/>
            <person name="Silar P."/>
            <person name="Natvig D.O."/>
            <person name="Lalanne C."/>
            <person name="Gautier V."/>
            <person name="Ament-Velasquez S.L."/>
            <person name="Kruys A."/>
            <person name="Hutchinson M.I."/>
            <person name="Powell A.J."/>
            <person name="Barry K."/>
            <person name="Miller A.N."/>
            <person name="Grigoriev I.V."/>
            <person name="Debuchy R."/>
            <person name="Gladieux P."/>
            <person name="Hiltunen Thoren M."/>
            <person name="Johannesson H."/>
        </authorList>
    </citation>
    <scope>NUCLEOTIDE SEQUENCE</scope>
    <source>
        <strain evidence="10">CBS 314.62</strain>
    </source>
</reference>
<dbReference type="InterPro" id="IPR036291">
    <property type="entry name" value="NAD(P)-bd_dom_sf"/>
</dbReference>
<dbReference type="Pfam" id="PF00550">
    <property type="entry name" value="PP-binding"/>
    <property type="match status" value="2"/>
</dbReference>
<feature type="active site" description="Proton donor; for dehydratase activity" evidence="5">
    <location>
        <position position="1513"/>
    </location>
</feature>
<dbReference type="PROSITE" id="PS52004">
    <property type="entry name" value="KS3_2"/>
    <property type="match status" value="1"/>
</dbReference>